<sequence>MKVPFYTSLLALAAAAGLHAENNVPPEGFTALFNGKDLSGWYGWGTRDPSELWAMTPEEQADYKKKSVEGGTVDKKGKPVDDHINAHWSVDNGELVNDGKGLYLTTDKDYGDFELWVEYKALPLGDSGVYLRGIPQVQIWDPNEEDPKGLGRAKGSGGLWNNSAGAPGKDPSKKMDKPLGEWNSFKITMIGERVTIIFNGEKVVDNAVLENFFANKKAGYLAYVKPKEGEVAPPKPAGFMKDPAFAKGPIELQTHGSEIRWRNIFIREISPAEADKTLAAGDEGFTEMVNGKDLSNWQGAVENYEMKDGAIYCQEGKGGNLLSKEEFGDCIIRTEFILPPAGNNGIALRADLEGNAAWGGLELQVIDSDGYNAKTAAAGKPGLKEYQYHGSVYGVIGAKHGYLRPVGEWNYQEVTVKGNQITVTLNGTKILDANLDEVDRSKLDPKQTPKGLDKKSGFIGFAGHNDPVGFRSFRVKKL</sequence>
<feature type="chain" id="PRO_5020759430" evidence="2">
    <location>
        <begin position="21"/>
        <end position="478"/>
    </location>
</feature>
<protein>
    <submittedName>
        <fullName evidence="4">Uncharacterized protein DUF1080</fullName>
    </submittedName>
</protein>
<feature type="region of interest" description="Disordered" evidence="1">
    <location>
        <begin position="142"/>
        <end position="177"/>
    </location>
</feature>
<feature type="signal peptide" evidence="2">
    <location>
        <begin position="1"/>
        <end position="20"/>
    </location>
</feature>
<dbReference type="Proteomes" id="UP000295662">
    <property type="component" value="Unassembled WGS sequence"/>
</dbReference>
<dbReference type="EMBL" id="SOCA01000001">
    <property type="protein sequence ID" value="TDU81214.1"/>
    <property type="molecule type" value="Genomic_DNA"/>
</dbReference>
<dbReference type="OrthoDB" id="188838at2"/>
<dbReference type="AlphaFoldDB" id="A0A4R7SQI9"/>
<dbReference type="Gene3D" id="2.60.120.560">
    <property type="entry name" value="Exo-inulinase, domain 1"/>
    <property type="match status" value="2"/>
</dbReference>
<dbReference type="Pfam" id="PF06439">
    <property type="entry name" value="3keto-disac_hyd"/>
    <property type="match status" value="2"/>
</dbReference>
<evidence type="ECO:0000259" key="3">
    <source>
        <dbReference type="Pfam" id="PF06439"/>
    </source>
</evidence>
<feature type="domain" description="3-keto-alpha-glucoside-1,2-lyase/3-keto-2-hydroxy-glucal hydratase" evidence="3">
    <location>
        <begin position="28"/>
        <end position="267"/>
    </location>
</feature>
<proteinExistence type="predicted"/>
<reference evidence="4 5" key="1">
    <citation type="submission" date="2019-03" db="EMBL/GenBank/DDBJ databases">
        <title>Genomic Encyclopedia of Archaeal and Bacterial Type Strains, Phase II (KMG-II): from individual species to whole genera.</title>
        <authorList>
            <person name="Goeker M."/>
        </authorList>
    </citation>
    <scope>NUCLEOTIDE SEQUENCE [LARGE SCALE GENOMIC DNA]</scope>
    <source>
        <strain evidence="4 5">ATCC 25309</strain>
    </source>
</reference>
<gene>
    <name evidence="4" type="ORF">EI77_00517</name>
</gene>
<comment type="caution">
    <text evidence="4">The sequence shown here is derived from an EMBL/GenBank/DDBJ whole genome shotgun (WGS) entry which is preliminary data.</text>
</comment>
<name>A0A4R7SQI9_9BACT</name>
<dbReference type="InterPro" id="IPR010496">
    <property type="entry name" value="AL/BT2_dom"/>
</dbReference>
<evidence type="ECO:0000313" key="4">
    <source>
        <dbReference type="EMBL" id="TDU81214.1"/>
    </source>
</evidence>
<evidence type="ECO:0000313" key="5">
    <source>
        <dbReference type="Proteomes" id="UP000295662"/>
    </source>
</evidence>
<organism evidence="4 5">
    <name type="scientific">Prosthecobacter fusiformis</name>
    <dbReference type="NCBI Taxonomy" id="48464"/>
    <lineage>
        <taxon>Bacteria</taxon>
        <taxon>Pseudomonadati</taxon>
        <taxon>Verrucomicrobiota</taxon>
        <taxon>Verrucomicrobiia</taxon>
        <taxon>Verrucomicrobiales</taxon>
        <taxon>Verrucomicrobiaceae</taxon>
        <taxon>Prosthecobacter</taxon>
    </lineage>
</organism>
<dbReference type="GO" id="GO:0016787">
    <property type="term" value="F:hydrolase activity"/>
    <property type="evidence" value="ECO:0007669"/>
    <property type="project" value="InterPro"/>
</dbReference>
<accession>A0A4R7SQI9</accession>
<keyword evidence="2" id="KW-0732">Signal</keyword>
<dbReference type="RefSeq" id="WP_133793186.1">
    <property type="nucleotide sequence ID" value="NZ_SOCA01000001.1"/>
</dbReference>
<evidence type="ECO:0000256" key="2">
    <source>
        <dbReference type="SAM" id="SignalP"/>
    </source>
</evidence>
<keyword evidence="5" id="KW-1185">Reference proteome</keyword>
<evidence type="ECO:0000256" key="1">
    <source>
        <dbReference type="SAM" id="MobiDB-lite"/>
    </source>
</evidence>
<feature type="domain" description="3-keto-alpha-glucoside-1,2-lyase/3-keto-2-hydroxy-glucal hydratase" evidence="3">
    <location>
        <begin position="284"/>
        <end position="476"/>
    </location>
</feature>